<feature type="domain" description="Probable transposase IS891/IS1136/IS1341" evidence="1">
    <location>
        <begin position="186"/>
        <end position="271"/>
    </location>
</feature>
<dbReference type="GO" id="GO:0004519">
    <property type="term" value="F:endonuclease activity"/>
    <property type="evidence" value="ECO:0007669"/>
    <property type="project" value="UniProtKB-KW"/>
</dbReference>
<evidence type="ECO:0000259" key="1">
    <source>
        <dbReference type="Pfam" id="PF01385"/>
    </source>
</evidence>
<evidence type="ECO:0000313" key="2">
    <source>
        <dbReference type="EMBL" id="MFB2937529.1"/>
    </source>
</evidence>
<evidence type="ECO:0000313" key="3">
    <source>
        <dbReference type="Proteomes" id="UP001576776"/>
    </source>
</evidence>
<dbReference type="Proteomes" id="UP001576776">
    <property type="component" value="Unassembled WGS sequence"/>
</dbReference>
<dbReference type="InterPro" id="IPR001959">
    <property type="entry name" value="Transposase"/>
</dbReference>
<gene>
    <name evidence="2" type="ORF">ACE1B6_19955</name>
</gene>
<reference evidence="2 3" key="1">
    <citation type="submission" date="2024-09" db="EMBL/GenBank/DDBJ databases">
        <title>Floridaenema gen nov. (Aerosakkonemataceae, Aerosakkonematales ord. nov., Cyanobacteria) from benthic tropical and subtropical fresh waters, with the description of four new species.</title>
        <authorList>
            <person name="Moretto J.A."/>
            <person name="Berthold D.E."/>
            <person name="Lefler F.W."/>
            <person name="Huang I.-S."/>
            <person name="Laughinghouse H. IV."/>
        </authorList>
    </citation>
    <scope>NUCLEOTIDE SEQUENCE [LARGE SCALE GENOMIC DNA]</scope>
    <source>
        <strain evidence="2 3">BLCC-F154</strain>
    </source>
</reference>
<feature type="non-terminal residue" evidence="2">
    <location>
        <position position="272"/>
    </location>
</feature>
<proteinExistence type="predicted"/>
<dbReference type="RefSeq" id="WP_413259016.1">
    <property type="nucleotide sequence ID" value="NZ_JBHFNS010000074.1"/>
</dbReference>
<dbReference type="EMBL" id="JBHFNS010000074">
    <property type="protein sequence ID" value="MFB2937529.1"/>
    <property type="molecule type" value="Genomic_DNA"/>
</dbReference>
<dbReference type="NCBIfam" id="NF040570">
    <property type="entry name" value="guided_TnpB"/>
    <property type="match status" value="1"/>
</dbReference>
<comment type="caution">
    <text evidence="2">The sequence shown here is derived from an EMBL/GenBank/DDBJ whole genome shotgun (WGS) entry which is preliminary data.</text>
</comment>
<accession>A0ABV4YH59</accession>
<keyword evidence="2" id="KW-0540">Nuclease</keyword>
<dbReference type="Pfam" id="PF01385">
    <property type="entry name" value="OrfB_IS605"/>
    <property type="match status" value="1"/>
</dbReference>
<sequence length="272" mass="31743">MSILENWMELLRRHWNFALGQRLDWLNSTRCQINCCSIISEPIGEIPEKVDYYTQQAALKETKVLFPEYKAIYTEVQQLNLQRLDKAWKRWLIPDKSGKRGGRPKFKKKGELRSISFSRVNHPKAVCFLEGNTLRIPKLGVFPVVLHRDIPEGFTLKTATIVRKADGYYVCITASDETIPDLKPIDTVKTAVGIDVGLKEFLTTSDNETVATPQFYRKVQSHLARQQRFISRQEKGSNSYKRQQNNIARIHQRIQRQRKDFHYKTAHQLVRK</sequence>
<keyword evidence="2" id="KW-0378">Hydrolase</keyword>
<protein>
    <submittedName>
        <fullName evidence="2">RNA-guided endonuclease InsQ/TnpB family protein</fullName>
    </submittedName>
</protein>
<keyword evidence="3" id="KW-1185">Reference proteome</keyword>
<organism evidence="2 3">
    <name type="scientific">Floridaenema fluviatile BLCC-F154</name>
    <dbReference type="NCBI Taxonomy" id="3153640"/>
    <lineage>
        <taxon>Bacteria</taxon>
        <taxon>Bacillati</taxon>
        <taxon>Cyanobacteriota</taxon>
        <taxon>Cyanophyceae</taxon>
        <taxon>Oscillatoriophycideae</taxon>
        <taxon>Aerosakkonematales</taxon>
        <taxon>Aerosakkonemataceae</taxon>
        <taxon>Floridanema</taxon>
        <taxon>Floridanema fluviatile</taxon>
    </lineage>
</organism>
<name>A0ABV4YH59_9CYAN</name>
<keyword evidence="2" id="KW-0255">Endonuclease</keyword>